<dbReference type="InterPro" id="IPR036551">
    <property type="entry name" value="Flavin_trans-like"/>
</dbReference>
<proteinExistence type="inferred from homology"/>
<dbReference type="PANTHER" id="PTHR14359:SF6">
    <property type="entry name" value="PHOSPHOPANTOTHENOYLCYSTEINE DECARBOXYLASE"/>
    <property type="match status" value="1"/>
</dbReference>
<dbReference type="Pfam" id="PF02441">
    <property type="entry name" value="Flavoprotein"/>
    <property type="match status" value="1"/>
</dbReference>
<keyword evidence="1" id="KW-0210">Decarboxylase</keyword>
<dbReference type="SUPFAM" id="SSF52507">
    <property type="entry name" value="Homo-oligomeric flavin-containing Cys decarboxylases, HFCD"/>
    <property type="match status" value="1"/>
</dbReference>
<dbReference type="GO" id="GO:0071513">
    <property type="term" value="C:phosphopantothenoylcysteine decarboxylase complex"/>
    <property type="evidence" value="ECO:0007669"/>
    <property type="project" value="TreeGrafter"/>
</dbReference>
<dbReference type="GO" id="GO:0015941">
    <property type="term" value="P:pantothenate catabolic process"/>
    <property type="evidence" value="ECO:0007669"/>
    <property type="project" value="InterPro"/>
</dbReference>
<organism evidence="5">
    <name type="scientific">hydrothermal vent metagenome</name>
    <dbReference type="NCBI Taxonomy" id="652676"/>
    <lineage>
        <taxon>unclassified sequences</taxon>
        <taxon>metagenomes</taxon>
        <taxon>ecological metagenomes</taxon>
    </lineage>
</organism>
<accession>A0A3B0YNX0</accession>
<dbReference type="HAMAP" id="MF_02225">
    <property type="entry name" value="CoaBC"/>
    <property type="match status" value="1"/>
</dbReference>
<dbReference type="InterPro" id="IPR007085">
    <property type="entry name" value="DNA/pantothenate-metab_flavo_C"/>
</dbReference>
<dbReference type="EC" id="6.3.2.5" evidence="5"/>
<dbReference type="NCBIfam" id="TIGR00521">
    <property type="entry name" value="coaBC_dfp"/>
    <property type="match status" value="1"/>
</dbReference>
<dbReference type="EC" id="4.1.1.36" evidence="5"/>
<dbReference type="InterPro" id="IPR003382">
    <property type="entry name" value="Flavoprotein"/>
</dbReference>
<dbReference type="GO" id="GO:0010181">
    <property type="term" value="F:FMN binding"/>
    <property type="evidence" value="ECO:0007669"/>
    <property type="project" value="InterPro"/>
</dbReference>
<dbReference type="InterPro" id="IPR005252">
    <property type="entry name" value="CoaBC"/>
</dbReference>
<dbReference type="GO" id="GO:0004633">
    <property type="term" value="F:phosphopantothenoylcysteine decarboxylase activity"/>
    <property type="evidence" value="ECO:0007669"/>
    <property type="project" value="UniProtKB-EC"/>
</dbReference>
<dbReference type="EMBL" id="UOFI01000188">
    <property type="protein sequence ID" value="VAW70146.1"/>
    <property type="molecule type" value="Genomic_DNA"/>
</dbReference>
<dbReference type="GO" id="GO:0015937">
    <property type="term" value="P:coenzyme A biosynthetic process"/>
    <property type="evidence" value="ECO:0007669"/>
    <property type="project" value="InterPro"/>
</dbReference>
<gene>
    <name evidence="5" type="ORF">MNBD_GAMMA09-2572</name>
</gene>
<dbReference type="SUPFAM" id="SSF102645">
    <property type="entry name" value="CoaB-like"/>
    <property type="match status" value="1"/>
</dbReference>
<evidence type="ECO:0000313" key="5">
    <source>
        <dbReference type="EMBL" id="VAW70146.1"/>
    </source>
</evidence>
<name>A0A3B0YNX0_9ZZZZ</name>
<dbReference type="Gene3D" id="3.40.50.1950">
    <property type="entry name" value="Flavin prenyltransferase-like"/>
    <property type="match status" value="1"/>
</dbReference>
<keyword evidence="2 5" id="KW-0456">Lyase</keyword>
<feature type="domain" description="Flavoprotein" evidence="3">
    <location>
        <begin position="10"/>
        <end position="180"/>
    </location>
</feature>
<reference evidence="5" key="1">
    <citation type="submission" date="2018-06" db="EMBL/GenBank/DDBJ databases">
        <authorList>
            <person name="Zhirakovskaya E."/>
        </authorList>
    </citation>
    <scope>NUCLEOTIDE SEQUENCE</scope>
</reference>
<evidence type="ECO:0000256" key="2">
    <source>
        <dbReference type="ARBA" id="ARBA00023239"/>
    </source>
</evidence>
<dbReference type="PANTHER" id="PTHR14359">
    <property type="entry name" value="HOMO-OLIGOMERIC FLAVIN CONTAINING CYS DECARBOXYLASE FAMILY"/>
    <property type="match status" value="1"/>
</dbReference>
<feature type="domain" description="DNA/pantothenate metabolism flavoprotein C-terminal" evidence="4">
    <location>
        <begin position="189"/>
        <end position="404"/>
    </location>
</feature>
<evidence type="ECO:0000256" key="1">
    <source>
        <dbReference type="ARBA" id="ARBA00022793"/>
    </source>
</evidence>
<sequence>MAMTHSLQNKNILLGVCGGIAAYKSADLVRRLKDAGAEVRVVMTRAATEFITPLTFQALSGHPVHTELLDPEAEAAMGHIELARWADLILIAPATANTISNLVNGQAGDLLSAICLASQSRMAIAPAMNHVMWSSEASQSNIQQLRERNISIFGPASGSQACGEVGEGRLLEVSELVIRCAGLFKSGTLQGVNILITAGPTYEPIDPVRYIGNRSSGRMGFAIARAAAEQGAVVTLIAGPVQLNTPDKIKRVNVETASQMHQAVMTDIAQQNIFIATAAVADYRPLEAQSEKIKKSAAPLNISLTPNADILADVAALESPPFTLGFAAETQNIKTYALKKLKKKNLNMIAANQVAHSDTQDTGFNSEYNALQVYWANGTATDEAILERCRKDELARKLIALLAEHYHLR</sequence>
<dbReference type="GO" id="GO:0004632">
    <property type="term" value="F:phosphopantothenate--cysteine ligase activity"/>
    <property type="evidence" value="ECO:0007669"/>
    <property type="project" value="UniProtKB-EC"/>
</dbReference>
<dbReference type="Gene3D" id="3.40.50.10300">
    <property type="entry name" value="CoaB-like"/>
    <property type="match status" value="1"/>
</dbReference>
<keyword evidence="5" id="KW-0436">Ligase</keyword>
<protein>
    <submittedName>
        <fullName evidence="5">Phosphopantothenoylcysteine decarboxylase / Phosphopantothenoylcysteine synthetase</fullName>
        <ecNumber evidence="5">4.1.1.36</ecNumber>
        <ecNumber evidence="5">6.3.2.5</ecNumber>
    </submittedName>
</protein>
<dbReference type="AlphaFoldDB" id="A0A3B0YNX0"/>
<dbReference type="Pfam" id="PF04127">
    <property type="entry name" value="DFP"/>
    <property type="match status" value="1"/>
</dbReference>
<evidence type="ECO:0000259" key="4">
    <source>
        <dbReference type="Pfam" id="PF04127"/>
    </source>
</evidence>
<dbReference type="InterPro" id="IPR035929">
    <property type="entry name" value="CoaB-like_sf"/>
</dbReference>
<evidence type="ECO:0000259" key="3">
    <source>
        <dbReference type="Pfam" id="PF02441"/>
    </source>
</evidence>